<protein>
    <submittedName>
        <fullName evidence="2">Alpha-D-ribose 1-methylphosphonate 5-triphosphate diphosphatase</fullName>
        <ecNumber evidence="2">3.6.1.63</ecNumber>
    </submittedName>
</protein>
<dbReference type="Gene3D" id="2.30.40.10">
    <property type="entry name" value="Urease, subunit C, domain 1"/>
    <property type="match status" value="2"/>
</dbReference>
<accession>A0A4Y8LTG9</accession>
<dbReference type="InterPro" id="IPR011059">
    <property type="entry name" value="Metal-dep_hydrolase_composite"/>
</dbReference>
<dbReference type="EC" id="3.6.1.63" evidence="2"/>
<dbReference type="SUPFAM" id="SSF51556">
    <property type="entry name" value="Metallo-dependent hydrolases"/>
    <property type="match status" value="1"/>
</dbReference>
<evidence type="ECO:0000313" key="3">
    <source>
        <dbReference type="Proteomes" id="UP000297900"/>
    </source>
</evidence>
<name>A0A4Y8LTG9_9BACL</name>
<dbReference type="EMBL" id="SOMN01000027">
    <property type="protein sequence ID" value="TFE24296.1"/>
    <property type="molecule type" value="Genomic_DNA"/>
</dbReference>
<dbReference type="Pfam" id="PF01979">
    <property type="entry name" value="Amidohydro_1"/>
    <property type="match status" value="1"/>
</dbReference>
<sequence>MNNRLIIKGGLVVRPDGAGVGHITIEDGVIVSIDRGSEPGIAREHFDANTKVIDAEGAWVLPGLIDIHCDAIEKEAEPRPNTLFPLDMAFLQFERKLAGHGITTMLHSLSLGVGLSLRGEHLVSEMVRMIADRRQERAMIRHGVHLRYEISHLTGFELAERLIGEGLIDYLSLMDHAPGQGQYHRPGAFQRYVMKNQGVGLDEVSAIVEELEERRSRVDWSRLKSLTAEARSHGIAVASHDDDSSASVIRSLEFGATVSEFPLSLETATYAHDQGMGVCVGAPNIVRGGSHDGNLKAVDAIKSGVADIICSDYHPASLLHSIFTLETEGVSLHKAVAMASLNPAKALGRSQDIGSIEAGKRADVIVVRKIRDNPLVQHTIVNGTLVHSTKDFI</sequence>
<dbReference type="PANTHER" id="PTHR43135:SF3">
    <property type="entry name" value="ALPHA-D-RIBOSE 1-METHYLPHOSPHONATE 5-TRIPHOSPHATE DIPHOSPHATASE"/>
    <property type="match status" value="1"/>
</dbReference>
<evidence type="ECO:0000313" key="2">
    <source>
        <dbReference type="EMBL" id="TFE24296.1"/>
    </source>
</evidence>
<keyword evidence="3" id="KW-1185">Reference proteome</keyword>
<dbReference type="Proteomes" id="UP000297900">
    <property type="component" value="Unassembled WGS sequence"/>
</dbReference>
<dbReference type="NCBIfam" id="NF011987">
    <property type="entry name" value="PRK15446.2-3"/>
    <property type="match status" value="1"/>
</dbReference>
<evidence type="ECO:0000259" key="1">
    <source>
        <dbReference type="Pfam" id="PF01979"/>
    </source>
</evidence>
<dbReference type="InterPro" id="IPR012696">
    <property type="entry name" value="PhnM"/>
</dbReference>
<reference evidence="2 3" key="1">
    <citation type="submission" date="2019-03" db="EMBL/GenBank/DDBJ databases">
        <title>Cohnella endophytica sp. nov., a novel endophytic bacterium isolated from bark of Sonneratia apetala.</title>
        <authorList>
            <person name="Tuo L."/>
        </authorList>
    </citation>
    <scope>NUCLEOTIDE SEQUENCE [LARGE SCALE GENOMIC DNA]</scope>
    <source>
        <strain evidence="2 3">CCTCC AB 208254</strain>
    </source>
</reference>
<dbReference type="PIRSF" id="PIRSF038971">
    <property type="entry name" value="PhnM"/>
    <property type="match status" value="1"/>
</dbReference>
<dbReference type="AlphaFoldDB" id="A0A4Y8LTG9"/>
<dbReference type="PANTHER" id="PTHR43135">
    <property type="entry name" value="ALPHA-D-RIBOSE 1-METHYLPHOSPHONATE 5-TRIPHOSPHATE DIPHOSPHATASE"/>
    <property type="match status" value="1"/>
</dbReference>
<dbReference type="InterPro" id="IPR006680">
    <property type="entry name" value="Amidohydro-rel"/>
</dbReference>
<organism evidence="2 3">
    <name type="scientific">Cohnella luojiensis</name>
    <dbReference type="NCBI Taxonomy" id="652876"/>
    <lineage>
        <taxon>Bacteria</taxon>
        <taxon>Bacillati</taxon>
        <taxon>Bacillota</taxon>
        <taxon>Bacilli</taxon>
        <taxon>Bacillales</taxon>
        <taxon>Paenibacillaceae</taxon>
        <taxon>Cohnella</taxon>
    </lineage>
</organism>
<feature type="domain" description="Amidohydrolase-related" evidence="1">
    <location>
        <begin position="200"/>
        <end position="386"/>
    </location>
</feature>
<dbReference type="GO" id="GO:0016810">
    <property type="term" value="F:hydrolase activity, acting on carbon-nitrogen (but not peptide) bonds"/>
    <property type="evidence" value="ECO:0007669"/>
    <property type="project" value="InterPro"/>
</dbReference>
<dbReference type="InterPro" id="IPR032466">
    <property type="entry name" value="Metal_Hydrolase"/>
</dbReference>
<gene>
    <name evidence="2" type="ORF">E2980_16835</name>
</gene>
<comment type="caution">
    <text evidence="2">The sequence shown here is derived from an EMBL/GenBank/DDBJ whole genome shotgun (WGS) entry which is preliminary data.</text>
</comment>
<dbReference type="NCBIfam" id="NF011990">
    <property type="entry name" value="PRK15446.2-6"/>
    <property type="match status" value="1"/>
</dbReference>
<dbReference type="GO" id="GO:0019700">
    <property type="term" value="P:organic phosphonate catabolic process"/>
    <property type="evidence" value="ECO:0007669"/>
    <property type="project" value="InterPro"/>
</dbReference>
<dbReference type="OrthoDB" id="9776488at2"/>
<dbReference type="SUPFAM" id="SSF51338">
    <property type="entry name" value="Composite domain of metallo-dependent hydrolases"/>
    <property type="match status" value="1"/>
</dbReference>
<proteinExistence type="predicted"/>
<dbReference type="InterPro" id="IPR051781">
    <property type="entry name" value="Metallo-dep_Hydrolase"/>
</dbReference>
<dbReference type="NCBIfam" id="NF011984">
    <property type="entry name" value="PRK15446.1-5"/>
    <property type="match status" value="1"/>
</dbReference>
<dbReference type="RefSeq" id="WP_135153407.1">
    <property type="nucleotide sequence ID" value="NZ_SOMN01000027.1"/>
</dbReference>
<keyword evidence="2" id="KW-0378">Hydrolase</keyword>